<dbReference type="InterPro" id="IPR003400">
    <property type="entry name" value="ExbD"/>
</dbReference>
<comment type="similarity">
    <text evidence="2 7">Belongs to the ExbD/TolR family.</text>
</comment>
<evidence type="ECO:0000256" key="6">
    <source>
        <dbReference type="ARBA" id="ARBA00023136"/>
    </source>
</evidence>
<reference evidence="8 9" key="1">
    <citation type="submission" date="2018-11" db="EMBL/GenBank/DDBJ databases">
        <title>Flavobacterium sp. nov., YIM 102600 draft genome.</title>
        <authorList>
            <person name="Li G."/>
            <person name="Jiang Y."/>
        </authorList>
    </citation>
    <scope>NUCLEOTIDE SEQUENCE [LARGE SCALE GENOMIC DNA]</scope>
    <source>
        <strain evidence="8 9">YIM 102600</strain>
    </source>
</reference>
<dbReference type="OrthoDB" id="9793581at2"/>
<evidence type="ECO:0000256" key="1">
    <source>
        <dbReference type="ARBA" id="ARBA00004162"/>
    </source>
</evidence>
<name>A0A3P3WF10_9FLAO</name>
<comment type="caution">
    <text evidence="8">The sequence shown here is derived from an EMBL/GenBank/DDBJ whole genome shotgun (WGS) entry which is preliminary data.</text>
</comment>
<dbReference type="GO" id="GO:0015031">
    <property type="term" value="P:protein transport"/>
    <property type="evidence" value="ECO:0007669"/>
    <property type="project" value="UniProtKB-KW"/>
</dbReference>
<sequence>MAKIKMSKKSTRVDMTAMCDVAFLLLSFFVMTSTAKLPEPMEIETPASTVQTKLPESNLATLTVGNGKVFFGVSGRDVRSETLKRMGDKYSVQFSDKDIAKFALIDNFGVDIRSMKQLIDMKNDQRMKEGTQPGIPYDSVNNQLADWVKISREVTKEMDQKDLDIAIKGDAKEEYPTVKKVLDILQKQKKNNFFLVTGLRSEDF</sequence>
<keyword evidence="3" id="KW-1003">Cell membrane</keyword>
<keyword evidence="4 7" id="KW-0812">Transmembrane</keyword>
<accession>A0A3P3WF10</accession>
<dbReference type="RefSeq" id="WP_125012826.1">
    <property type="nucleotide sequence ID" value="NZ_RQVR01000009.1"/>
</dbReference>
<keyword evidence="9" id="KW-1185">Reference proteome</keyword>
<dbReference type="PANTHER" id="PTHR30558">
    <property type="entry name" value="EXBD MEMBRANE COMPONENT OF PMF-DRIVEN MACROMOLECULE IMPORT SYSTEM"/>
    <property type="match status" value="1"/>
</dbReference>
<dbReference type="EMBL" id="RQVR01000009">
    <property type="protein sequence ID" value="RRJ91143.1"/>
    <property type="molecule type" value="Genomic_DNA"/>
</dbReference>
<dbReference type="GO" id="GO:0005886">
    <property type="term" value="C:plasma membrane"/>
    <property type="evidence" value="ECO:0007669"/>
    <property type="project" value="UniProtKB-SubCell"/>
</dbReference>
<dbReference type="Pfam" id="PF02472">
    <property type="entry name" value="ExbD"/>
    <property type="match status" value="1"/>
</dbReference>
<organism evidence="8 9">
    <name type="scientific">Flavobacterium macacae</name>
    <dbReference type="NCBI Taxonomy" id="2488993"/>
    <lineage>
        <taxon>Bacteria</taxon>
        <taxon>Pseudomonadati</taxon>
        <taxon>Bacteroidota</taxon>
        <taxon>Flavobacteriia</taxon>
        <taxon>Flavobacteriales</taxon>
        <taxon>Flavobacteriaceae</taxon>
        <taxon>Flavobacterium</taxon>
    </lineage>
</organism>
<evidence type="ECO:0000256" key="5">
    <source>
        <dbReference type="ARBA" id="ARBA00022989"/>
    </source>
</evidence>
<evidence type="ECO:0000313" key="8">
    <source>
        <dbReference type="EMBL" id="RRJ91143.1"/>
    </source>
</evidence>
<dbReference type="AlphaFoldDB" id="A0A3P3WF10"/>
<protein>
    <submittedName>
        <fullName evidence="8">Biopolymer transporter ExbD</fullName>
    </submittedName>
</protein>
<evidence type="ECO:0000256" key="4">
    <source>
        <dbReference type="ARBA" id="ARBA00022692"/>
    </source>
</evidence>
<keyword evidence="7" id="KW-0813">Transport</keyword>
<dbReference type="GO" id="GO:0022857">
    <property type="term" value="F:transmembrane transporter activity"/>
    <property type="evidence" value="ECO:0007669"/>
    <property type="project" value="InterPro"/>
</dbReference>
<dbReference type="Proteomes" id="UP000271937">
    <property type="component" value="Unassembled WGS sequence"/>
</dbReference>
<dbReference type="PANTHER" id="PTHR30558:SF3">
    <property type="entry name" value="BIOPOLYMER TRANSPORT PROTEIN EXBD-RELATED"/>
    <property type="match status" value="1"/>
</dbReference>
<evidence type="ECO:0000256" key="7">
    <source>
        <dbReference type="RuleBase" id="RU003879"/>
    </source>
</evidence>
<comment type="subcellular location">
    <subcellularLocation>
        <location evidence="1">Cell membrane</location>
        <topology evidence="1">Single-pass membrane protein</topology>
    </subcellularLocation>
    <subcellularLocation>
        <location evidence="7">Cell membrane</location>
        <topology evidence="7">Single-pass type II membrane protein</topology>
    </subcellularLocation>
</comment>
<gene>
    <name evidence="8" type="ORF">EG849_09395</name>
</gene>
<evidence type="ECO:0000256" key="3">
    <source>
        <dbReference type="ARBA" id="ARBA00022475"/>
    </source>
</evidence>
<proteinExistence type="inferred from homology"/>
<evidence type="ECO:0000313" key="9">
    <source>
        <dbReference type="Proteomes" id="UP000271937"/>
    </source>
</evidence>
<evidence type="ECO:0000256" key="2">
    <source>
        <dbReference type="ARBA" id="ARBA00005811"/>
    </source>
</evidence>
<keyword evidence="7" id="KW-0653">Protein transport</keyword>
<keyword evidence="5" id="KW-1133">Transmembrane helix</keyword>
<keyword evidence="6" id="KW-0472">Membrane</keyword>